<feature type="compositionally biased region" description="Basic and acidic residues" evidence="2">
    <location>
        <begin position="847"/>
        <end position="880"/>
    </location>
</feature>
<feature type="compositionally biased region" description="Polar residues" evidence="2">
    <location>
        <begin position="510"/>
        <end position="520"/>
    </location>
</feature>
<feature type="compositionally biased region" description="Acidic residues" evidence="2">
    <location>
        <begin position="144"/>
        <end position="160"/>
    </location>
</feature>
<feature type="compositionally biased region" description="Basic and acidic residues" evidence="2">
    <location>
        <begin position="2561"/>
        <end position="2586"/>
    </location>
</feature>
<feature type="coiled-coil region" evidence="1">
    <location>
        <begin position="3940"/>
        <end position="3967"/>
    </location>
</feature>
<feature type="region of interest" description="Disordered" evidence="2">
    <location>
        <begin position="951"/>
        <end position="1080"/>
    </location>
</feature>
<accession>A0ABW8FSI7</accession>
<comment type="caution">
    <text evidence="3">The sequence shown here is derived from an EMBL/GenBank/DDBJ whole genome shotgun (WGS) entry which is preliminary data.</text>
</comment>
<feature type="region of interest" description="Disordered" evidence="2">
    <location>
        <begin position="63"/>
        <end position="181"/>
    </location>
</feature>
<feature type="compositionally biased region" description="Acidic residues" evidence="2">
    <location>
        <begin position="3182"/>
        <end position="3191"/>
    </location>
</feature>
<feature type="compositionally biased region" description="Basic residues" evidence="2">
    <location>
        <begin position="2105"/>
        <end position="2115"/>
    </location>
</feature>
<evidence type="ECO:0000256" key="1">
    <source>
        <dbReference type="SAM" id="Coils"/>
    </source>
</evidence>
<feature type="compositionally biased region" description="Low complexity" evidence="2">
    <location>
        <begin position="1278"/>
        <end position="1287"/>
    </location>
</feature>
<feature type="compositionally biased region" description="Basic and acidic residues" evidence="2">
    <location>
        <begin position="1965"/>
        <end position="1980"/>
    </location>
</feature>
<feature type="compositionally biased region" description="Basic and acidic residues" evidence="2">
    <location>
        <begin position="1909"/>
        <end position="1932"/>
    </location>
</feature>
<name>A0ABW8FSI7_9ACTN</name>
<feature type="region of interest" description="Disordered" evidence="2">
    <location>
        <begin position="1337"/>
        <end position="1365"/>
    </location>
</feature>
<dbReference type="RefSeq" id="WP_402076241.1">
    <property type="nucleotide sequence ID" value="NZ_JBIVGG010000022.1"/>
</dbReference>
<feature type="compositionally biased region" description="Low complexity" evidence="2">
    <location>
        <begin position="3410"/>
        <end position="3429"/>
    </location>
</feature>
<feature type="region of interest" description="Disordered" evidence="2">
    <location>
        <begin position="622"/>
        <end position="671"/>
    </location>
</feature>
<evidence type="ECO:0000313" key="4">
    <source>
        <dbReference type="Proteomes" id="UP001617511"/>
    </source>
</evidence>
<reference evidence="3 4" key="1">
    <citation type="submission" date="2024-10" db="EMBL/GenBank/DDBJ databases">
        <title>The Natural Products Discovery Center: Release of the First 8490 Sequenced Strains for Exploring Actinobacteria Biosynthetic Diversity.</title>
        <authorList>
            <person name="Kalkreuter E."/>
            <person name="Kautsar S.A."/>
            <person name="Yang D."/>
            <person name="Bader C.D."/>
            <person name="Teijaro C.N."/>
            <person name="Fluegel L."/>
            <person name="Davis C.M."/>
            <person name="Simpson J.R."/>
            <person name="Lauterbach L."/>
            <person name="Steele A.D."/>
            <person name="Gui C."/>
            <person name="Meng S."/>
            <person name="Li G."/>
            <person name="Viehrig K."/>
            <person name="Ye F."/>
            <person name="Su P."/>
            <person name="Kiefer A.F."/>
            <person name="Nichols A."/>
            <person name="Cepeda A.J."/>
            <person name="Yan W."/>
            <person name="Fan B."/>
            <person name="Jiang Y."/>
            <person name="Adhikari A."/>
            <person name="Zheng C.-J."/>
            <person name="Schuster L."/>
            <person name="Cowan T.M."/>
            <person name="Smanski M.J."/>
            <person name="Chevrette M.G."/>
            <person name="De Carvalho L.P.S."/>
            <person name="Shen B."/>
        </authorList>
    </citation>
    <scope>NUCLEOTIDE SEQUENCE [LARGE SCALE GENOMIC DNA]</scope>
    <source>
        <strain evidence="3 4">NPDC089932</strain>
    </source>
</reference>
<feature type="compositionally biased region" description="Basic and acidic residues" evidence="2">
    <location>
        <begin position="1339"/>
        <end position="1365"/>
    </location>
</feature>
<feature type="region of interest" description="Disordered" evidence="2">
    <location>
        <begin position="1965"/>
        <end position="2191"/>
    </location>
</feature>
<feature type="compositionally biased region" description="Low complexity" evidence="2">
    <location>
        <begin position="641"/>
        <end position="655"/>
    </location>
</feature>
<feature type="compositionally biased region" description="Acidic residues" evidence="2">
    <location>
        <begin position="2079"/>
        <end position="2102"/>
    </location>
</feature>
<feature type="compositionally biased region" description="Gly residues" evidence="2">
    <location>
        <begin position="2116"/>
        <end position="2130"/>
    </location>
</feature>
<dbReference type="Proteomes" id="UP001617511">
    <property type="component" value="Unassembled WGS sequence"/>
</dbReference>
<proteinExistence type="predicted"/>
<evidence type="ECO:0000256" key="2">
    <source>
        <dbReference type="SAM" id="MobiDB-lite"/>
    </source>
</evidence>
<keyword evidence="1" id="KW-0175">Coiled coil</keyword>
<keyword evidence="4" id="KW-1185">Reference proteome</keyword>
<feature type="compositionally biased region" description="Acidic residues" evidence="2">
    <location>
        <begin position="2005"/>
        <end position="2018"/>
    </location>
</feature>
<feature type="compositionally biased region" description="Basic and acidic residues" evidence="2">
    <location>
        <begin position="969"/>
        <end position="993"/>
    </location>
</feature>
<feature type="compositionally biased region" description="Basic and acidic residues" evidence="2">
    <location>
        <begin position="3216"/>
        <end position="3228"/>
    </location>
</feature>
<feature type="compositionally biased region" description="Gly residues" evidence="2">
    <location>
        <begin position="2059"/>
        <end position="2078"/>
    </location>
</feature>
<feature type="compositionally biased region" description="Acidic residues" evidence="2">
    <location>
        <begin position="1033"/>
        <end position="1050"/>
    </location>
</feature>
<feature type="compositionally biased region" description="Low complexity" evidence="2">
    <location>
        <begin position="320"/>
        <end position="334"/>
    </location>
</feature>
<feature type="compositionally biased region" description="Basic and acidic residues" evidence="2">
    <location>
        <begin position="828"/>
        <end position="839"/>
    </location>
</feature>
<protein>
    <submittedName>
        <fullName evidence="3">Uncharacterized protein</fullName>
    </submittedName>
</protein>
<sequence>MQNRPAAEHAEFEVKAARRRWNPALHPRDSKGRFIETGGTVRLWGGKLARVVRALPNDRILVQDQSGPNEFNGRRHTTSAKWVSMVARPDGSAPTDNENKVQEEDEKRAQDPRRGNGIVRDDDGDPDTPNDPHDADDRGRPIGEDDDPVGPREDDDQDEPADGKLPVNVHALPNRTNGPGRFRDTAAVRQHFLDLADRPGQKPQMAQFLRSVAGDDDHLEVTHDGRLIALRDDATGRWYLTATGTGQRMDAAGDFATPAEAREFARRLNTNTGGSARTNGGFDFSNPDLDQTAATWRSAQGENIQATIKRTRQEFDSSQAATPDAPAATNPEAPSADNAPQMVSPGDLKPGDRVKVTLRASDIEWPASTRDQQKPGTVTVEGTVAPTYDADSSRGAALLDVTLTSPRGTVITSGDSVRIRHAPKQYAVTGHAEGFAPEKVRADRVRVGDVVAGGEFGHVITEIRRYPGGRTFTTRNLGGRGELHQFGADSNDTMNVIPRARRRPEDVQNDGLSRTQQHPNSGDAKRAAAAILKDWADVQERAGKQWPDGAPEEFRTLAQHMQNVTDSPKGADGYHQNAEAMHGALAALDELDTESLDDGMQRALQQLEGRLDDNADRFEADSRAITANKRKRAAEDDAPKADAPNSAAPEANAPDQGPSGEPLRHNWDDPEGLVTLTMPEALADFLNVEETAAMEDPDTRKALTEATRGRNGTLKVTAPIETHRALLEWAWTLAGGEGLESDPKEVRAYNNYAQRVDKADADRRKRRAERDANAPADAPEANVIGDSEGPAASPEDPGVTLSPDEVNAPAAAARAAKAPSSMEDGEIRDEIVSLMEREMANGGELEGTDRTRLRVLEAEEAGRAGRKPREEPKPKPKAPAEEPGGLFDVAPDEEQRFVADPDNPDDQADDPFGTPDMFADAEGRDTSRLRPPQSRKPADFVVGDRFVDANGRTHTVAEEPVRTPRGRIRVVDEDGTEHLLAPDRELRVLHADEDAPPAPERPDAPTSDAPEADAPGTDADSPEDDTSAPNADAPEDEDASEPADTPGDETETARAILDRLPDLPPLPNLTGLSRQNKDDIRRIRGDYAKIRESLDGILAGDPPTGDAREDLRRVREQLDYVAGRLNGDHLPDAEAAQSVRASMLELGQDLDRALAALPERTPEPQGDGPNGGTLFHPWDLRDGDLVRFDAENPADRNRALAPYYGTFRGASPASGDQGRTLVTYESLRWNDDRQQWENDWGGGQHTVTMPTRGLVERFTPEQWDAWQRPGRDEDGDAADNAAAPAAPIRETSPADMTDDDIKAELEELQAWQNRHVSSTGEGPRIQGSAMAALSPVASRRGELHEMQRQRDIARRDREKREKEKQERAEALARAEIGKRNDDGSYPVTVDGEDAGTVSQLARKWRYTNADGQESPDTYPSRAEAVAALVRNGDTRRANANEDARREQARSEAPEGWTLGDREDVAENDIIRVPVTRRDGNGRPYPVGWRQPVRVNSVSRNDNGTMVLSVSNLDGSRSDISPVFLSHPDDTFAWANDRTRPEPTPAWRHELRARMADIGDDIATLQNREGLQDPERIQRLQDLIQRVSRGETDDLQGDLRQIRDEAAWLEGQFDDPDLELPYETRRSKSWATAARMKAERDLRHPDFQSTGAADANAPGEGTPETPSTTPELDDEFAAVRQRYDGDMVPASEIRLNDWVHTVSADPVYNEPMHMVGRVINVTPVLSNGQVRVEVESHLKLKGKDTVRTEFAMIRGTDLVERLPEGNPGREDFSDLVRRIEGDFERHHASKVPVPEGWQAVDASQLQPRPGDRFRIVARRGGGSGPHAGKEHMNVTVERPAERDGYWRVKGQPLSFRTSDIVAIPDGADAPENDAPKVDGPDNAPEADGRASRARSAFSEGMNAVGGDSLPEMRELDDRLGRADSADDRDAELRDIADRMDSLAEQYELAGPQGELAADRFRRAARIARDEHDDRDERRGDEDQADDSNGADGESNDGQNDTSSTPDSEDDEQQDGQDEDQAPKGEDDQDEDAQRQDNDEESRRQRRDADPDGDAADPDGGPDGGGAGAPGDPGDGGDSNDGGDDGPDSEDDDQDVPEDDEDDEERRRRRRRRRNRRGGNGGPGGGGPGGPGLPHLRLPDFNVPNGDGAGGDGDAGGRGRSPRLRARHHDLDSLRNAWRTGEGLTPAEDTPERRAHLSALADREGLALSPDGGLATYPEPQDDGSTVWRFAQARNGTNLPGITLISDDPEEARALAGRFEEITDRNGDPFDWDMEGGRTASVAAWRDGEGRNLPQALRAVQDDYEQERSGAFTLPEDLSTLSDPELEAAALSGLGPEDMLRVMAEMDARDGYVDERIRAAVPETPPANADEAEREGRLMDEALGFGDTDITQPAPATPGRLRREFDALDEERFQAAMQATGGRMLSPEAEAQGIDPRAVFSGGKYSNKRAKELASPELNHWFDGDDETPGNGRLTYPQYRQRENDRALRAEFADWDEARYRQAVDFTNGYFFRREYKFGGTTFDERELFSGGSLSANDRWRQYASEELEEWLDTHGGRQTFADFKRSRRDNDRAERHQHEEEQNRAAEEPTSATVDDVTPPPPFNPADVESEEDAAFRFGGHDRMKELADRAELRPAGDSEGVWLNGQQIGTISNLYRSNPDREPVWDARPFFGLDNDRNSRSQSRDTAVANLVVRALQDGPADPANPSDDVWDTVTLKLAGMTRELPELPESLRNDPEARARYERLAGMVDAFRDQRSPSGNLRDDLAQARDDFAWLRSALDDPKRNNQQREELSDLDTRAFWAGHLLEGLGGPDSDLERPRAEDEPPGGADAPSPVVPAPDGPVNTPEDTPRPQAEPEPEPDPEPIDGQPAHWARVEDLVPGDMVRMNGTTKGGRPVQRAGYVHTTPVLVDVTRRGRTDQMWRTWVTENPDGTGASGNVYTSANATAARAEAPDDVVPGSPASGAQAALRSGDLPNQIPADRDGRGLFPGSTVTGTGDREGTVTGATDTTVSVHWSDGNDDTAISPTTLSVTDGQRPDGWTADGHRVTTQNVVSDTDGGLLGPVDDVDGDNVTITTTDGTITRSAGDLRVTGEVRDDAPDTAPVTGIDESAAADLKDGDVVLLDLDGHLATVAITSPPSRDGDRVTLQYADTTTGEMGEIDVDARAVLPRAQGPEGGAPDLGPDDAPEPDDALTVHPAPRPVDPVTGPTVDPDLDASDRNVIGDHADGPDDDPDAHQAAVRITADLPVTPEQAAALAVQLRAAADPTTIEGRAALRAADHLDRAAGRTPPAGLDRPRPSNAAQIGEGDLVAMPDERQGDQVRVFRVIDAEDGPGGVRSFLLEDENQQWRRRVAHGAMPVWQLPEAEPDPVTAPDVDDVDTPDATAPNPAGDDGFGIPGGPMRRAGDDPDASTTPATPDTSSTPDEPTAPVARVRPGSLRIGDVIDAPVSRTGYQFNGHRRLTIISEPQRNGWWMQLTGVDEDGNVHDFGLHNGRAVNVYDRNRPTPALPPAGTPRDPNQVAQGDVDRIVSDHGRTLAARIIDEAVAGTEPPGDIHALREQIAQRLTAEALRDARQSVRRDGSAALDAAGLTGRDRAAAQRRLRDARDQAHADTVRAALRTINDLEPLDGESDEDLAARARDLLRLIPDQVAGRPSTTDPHADPDVTNAVTGHADDAVNALLQQLQAAGVDPGDAERLARILAQQMSGSRQATARRIAARVAAANPDAGRQPGLLARIVALLVRMAKRLAEMVKTGARKIAEKYRSSRERLRRLRAFLGRLVRRVREWPESRRLARLHRAVNLPDADGDSLAARISHWAGLMPEPGRFGQSQRRVTFWRPTTWGQLAAGRLPDRSDRIQWAPDRAADGGPGLTTLRHMAALRAAGNDVDQDVTRRLSAALGDDFGDDPHATLQHADDYVASSERRLVNLQAARSGATIPDDEDLEIEITAARSELAAARREYADLRTRYAAAAPDAVAAALADVRDMGPDGANAIVFGPDTDPDAERAVRGVQRVIPRAWLNTPEARRLTAVDGNQGRYEPEGQRITVADLADEGMGTAGHALAQHFARHLGDLDAAQRAFWFGRTHTGRPGARRMRPSALDRLLRRQQTQPETGDTLARSVQAMFSGDWYQDDDLRAFLLGLMATR</sequence>
<feature type="compositionally biased region" description="Low complexity" evidence="2">
    <location>
        <begin position="3381"/>
        <end position="3391"/>
    </location>
</feature>
<feature type="compositionally biased region" description="Basic and acidic residues" evidence="2">
    <location>
        <begin position="97"/>
        <end position="114"/>
    </location>
</feature>
<feature type="compositionally biased region" description="Basic and acidic residues" evidence="2">
    <location>
        <begin position="2019"/>
        <end position="2048"/>
    </location>
</feature>
<feature type="region of interest" description="Disordered" evidence="2">
    <location>
        <begin position="3016"/>
        <end position="3037"/>
    </location>
</feature>
<feature type="region of interest" description="Disordered" evidence="2">
    <location>
        <begin position="2807"/>
        <end position="2870"/>
    </location>
</feature>
<feature type="compositionally biased region" description="Low complexity" evidence="2">
    <location>
        <begin position="773"/>
        <end position="782"/>
    </location>
</feature>
<feature type="compositionally biased region" description="Low complexity" evidence="2">
    <location>
        <begin position="1657"/>
        <end position="1669"/>
    </location>
</feature>
<feature type="region of interest" description="Disordered" evidence="2">
    <location>
        <begin position="1266"/>
        <end position="1295"/>
    </location>
</feature>
<dbReference type="EMBL" id="JBIVGG010000022">
    <property type="protein sequence ID" value="MFJ4084888.1"/>
    <property type="molecule type" value="Genomic_DNA"/>
</dbReference>
<feature type="compositionally biased region" description="Basic and acidic residues" evidence="2">
    <location>
        <begin position="1636"/>
        <end position="1645"/>
    </location>
</feature>
<evidence type="ECO:0000313" key="3">
    <source>
        <dbReference type="EMBL" id="MFJ4084888.1"/>
    </source>
</evidence>
<feature type="region of interest" description="Disordered" evidence="2">
    <location>
        <begin position="757"/>
        <end position="939"/>
    </location>
</feature>
<feature type="region of interest" description="Disordered" evidence="2">
    <location>
        <begin position="3170"/>
        <end position="3235"/>
    </location>
</feature>
<feature type="compositionally biased region" description="Gly residues" evidence="2">
    <location>
        <begin position="2145"/>
        <end position="2157"/>
    </location>
</feature>
<gene>
    <name evidence="3" type="ORF">ACIP2Z_38845</name>
</gene>
<feature type="compositionally biased region" description="Low complexity" evidence="2">
    <location>
        <begin position="808"/>
        <end position="819"/>
    </location>
</feature>
<feature type="region of interest" description="Disordered" evidence="2">
    <location>
        <begin position="312"/>
        <end position="352"/>
    </location>
</feature>
<feature type="region of interest" description="Disordered" evidence="2">
    <location>
        <begin position="2560"/>
        <end position="2607"/>
    </location>
</feature>
<feature type="compositionally biased region" description="Polar residues" evidence="2">
    <location>
        <begin position="3022"/>
        <end position="3033"/>
    </location>
</feature>
<organism evidence="3 4">
    <name type="scientific">Streptomyces iakyrus</name>
    <dbReference type="NCBI Taxonomy" id="68219"/>
    <lineage>
        <taxon>Bacteria</taxon>
        <taxon>Bacillati</taxon>
        <taxon>Actinomycetota</taxon>
        <taxon>Actinomycetes</taxon>
        <taxon>Kitasatosporales</taxon>
        <taxon>Streptomycetaceae</taxon>
        <taxon>Streptomyces</taxon>
    </lineage>
</organism>
<feature type="region of interest" description="Disordered" evidence="2">
    <location>
        <begin position="3499"/>
        <end position="3521"/>
    </location>
</feature>
<feature type="region of interest" description="Disordered" evidence="2">
    <location>
        <begin position="1636"/>
        <end position="1670"/>
    </location>
</feature>
<feature type="region of interest" description="Disordered" evidence="2">
    <location>
        <begin position="2975"/>
        <end position="3004"/>
    </location>
</feature>
<feature type="region of interest" description="Disordered" evidence="2">
    <location>
        <begin position="3359"/>
        <end position="3438"/>
    </location>
</feature>
<feature type="compositionally biased region" description="Basic and acidic residues" evidence="2">
    <location>
        <begin position="130"/>
        <end position="143"/>
    </location>
</feature>
<feature type="region of interest" description="Disordered" evidence="2">
    <location>
        <begin position="1862"/>
        <end position="1932"/>
    </location>
</feature>
<feature type="region of interest" description="Disordered" evidence="2">
    <location>
        <begin position="501"/>
        <end position="524"/>
    </location>
</feature>
<feature type="compositionally biased region" description="Basic and acidic residues" evidence="2">
    <location>
        <begin position="757"/>
        <end position="772"/>
    </location>
</feature>